<name>A0ABS3TBN5_9BACT</name>
<dbReference type="Proteomes" id="UP000670527">
    <property type="component" value="Unassembled WGS sequence"/>
</dbReference>
<sequence>MRSDVQAWLANYADYAAGAALYAAHGTSPVYRQLFARGETSYSRQLLVRELTALATREESVVPKSPTPKIVLPALETPISVSEAQESPTPKVPASGEHARKVLQQLKALRDERSHLHAQLTAPRLARKDRLQLALRILAIGDEVLAAEQRLAYVQQHGHEPPGPVATADVTDAGELRRRLDNLVALRSKVRKRLDRAAELPQLEADIQLIREKLNPTKTCQN</sequence>
<dbReference type="RefSeq" id="WP_208307276.1">
    <property type="nucleotide sequence ID" value="NZ_JAGETX010000004.1"/>
</dbReference>
<proteinExistence type="predicted"/>
<protein>
    <submittedName>
        <fullName evidence="1">Uncharacterized protein</fullName>
    </submittedName>
</protein>
<reference evidence="1 2" key="1">
    <citation type="submission" date="2021-03" db="EMBL/GenBank/DDBJ databases">
        <authorList>
            <person name="Kim M.K."/>
        </authorList>
    </citation>
    <scope>NUCLEOTIDE SEQUENCE [LARGE SCALE GENOMIC DNA]</scope>
    <source>
        <strain evidence="1 2">BT507</strain>
    </source>
</reference>
<keyword evidence="2" id="KW-1185">Reference proteome</keyword>
<accession>A0ABS3TBN5</accession>
<evidence type="ECO:0000313" key="2">
    <source>
        <dbReference type="Proteomes" id="UP000670527"/>
    </source>
</evidence>
<organism evidence="1 2">
    <name type="scientific">Hymenobacter defluvii</name>
    <dbReference type="NCBI Taxonomy" id="2054411"/>
    <lineage>
        <taxon>Bacteria</taxon>
        <taxon>Pseudomonadati</taxon>
        <taxon>Bacteroidota</taxon>
        <taxon>Cytophagia</taxon>
        <taxon>Cytophagales</taxon>
        <taxon>Hymenobacteraceae</taxon>
        <taxon>Hymenobacter</taxon>
    </lineage>
</organism>
<comment type="caution">
    <text evidence="1">The sequence shown here is derived from an EMBL/GenBank/DDBJ whole genome shotgun (WGS) entry which is preliminary data.</text>
</comment>
<gene>
    <name evidence="1" type="ORF">J4D97_08870</name>
</gene>
<evidence type="ECO:0000313" key="1">
    <source>
        <dbReference type="EMBL" id="MBO3270758.1"/>
    </source>
</evidence>
<dbReference type="EMBL" id="JAGETX010000004">
    <property type="protein sequence ID" value="MBO3270758.1"/>
    <property type="molecule type" value="Genomic_DNA"/>
</dbReference>